<evidence type="ECO:0000313" key="2">
    <source>
        <dbReference type="Proteomes" id="UP000249304"/>
    </source>
</evidence>
<dbReference type="OrthoDB" id="4094653at2"/>
<proteinExistence type="predicted"/>
<dbReference type="Proteomes" id="UP000249304">
    <property type="component" value="Unassembled WGS sequence"/>
</dbReference>
<name>A0A2W2F683_9ACTN</name>
<sequence>MALDDDAVLVPAIGHYWFAPTVGVTRPANVLAPGDPFIDFGHTSLEDPFGLTSEGGEVTTLGTWQNQALRNVTSPRIRQVTFIAQQWDEQTYQAYFGANGSVVEGYFQVPANPTELTGTMLVVVEDGAEQLAMYFQRVSIAQADDIEFDAEALAGLPLRATILGVSGQPWLFEISPKGDLIPVPTP</sequence>
<keyword evidence="2" id="KW-1185">Reference proteome</keyword>
<reference evidence="1 2" key="1">
    <citation type="submission" date="2018-01" db="EMBL/GenBank/DDBJ databases">
        <title>Draft genome sequence of Nonomuraea sp. KC333.</title>
        <authorList>
            <person name="Sahin N."/>
            <person name="Saygin H."/>
            <person name="Ay H."/>
        </authorList>
    </citation>
    <scope>NUCLEOTIDE SEQUENCE [LARGE SCALE GENOMIC DNA]</scope>
    <source>
        <strain evidence="1 2">KC333</strain>
    </source>
</reference>
<evidence type="ECO:0008006" key="3">
    <source>
        <dbReference type="Google" id="ProtNLM"/>
    </source>
</evidence>
<dbReference type="RefSeq" id="WP_111177953.1">
    <property type="nucleotide sequence ID" value="NZ_POUD01000024.1"/>
</dbReference>
<protein>
    <recommendedName>
        <fullName evidence="3">Major tail protein</fullName>
    </recommendedName>
</protein>
<comment type="caution">
    <text evidence="1">The sequence shown here is derived from an EMBL/GenBank/DDBJ whole genome shotgun (WGS) entry which is preliminary data.</text>
</comment>
<evidence type="ECO:0000313" key="1">
    <source>
        <dbReference type="EMBL" id="PZG20598.1"/>
    </source>
</evidence>
<dbReference type="AlphaFoldDB" id="A0A2W2F683"/>
<dbReference type="Pfam" id="PF25681">
    <property type="entry name" value="Phage_TTP_17"/>
    <property type="match status" value="1"/>
</dbReference>
<dbReference type="EMBL" id="POUD01000024">
    <property type="protein sequence ID" value="PZG20598.1"/>
    <property type="molecule type" value="Genomic_DNA"/>
</dbReference>
<accession>A0A2W2F683</accession>
<organism evidence="1 2">
    <name type="scientific">Nonomuraea aridisoli</name>
    <dbReference type="NCBI Taxonomy" id="2070368"/>
    <lineage>
        <taxon>Bacteria</taxon>
        <taxon>Bacillati</taxon>
        <taxon>Actinomycetota</taxon>
        <taxon>Actinomycetes</taxon>
        <taxon>Streptosporangiales</taxon>
        <taxon>Streptosporangiaceae</taxon>
        <taxon>Nonomuraea</taxon>
    </lineage>
</organism>
<dbReference type="InterPro" id="IPR058154">
    <property type="entry name" value="Bxb1_TTP-like"/>
</dbReference>
<gene>
    <name evidence="1" type="ORF">C1J01_08830</name>
</gene>